<feature type="region of interest" description="Disordered" evidence="1">
    <location>
        <begin position="1"/>
        <end position="30"/>
    </location>
</feature>
<evidence type="ECO:0000313" key="2">
    <source>
        <dbReference type="EMBL" id="KAK9513244.1"/>
    </source>
</evidence>
<organism evidence="2 3">
    <name type="scientific">Zoarces viviparus</name>
    <name type="common">Viviparous eelpout</name>
    <name type="synonym">Blennius viviparus</name>
    <dbReference type="NCBI Taxonomy" id="48416"/>
    <lineage>
        <taxon>Eukaryota</taxon>
        <taxon>Metazoa</taxon>
        <taxon>Chordata</taxon>
        <taxon>Craniata</taxon>
        <taxon>Vertebrata</taxon>
        <taxon>Euteleostomi</taxon>
        <taxon>Actinopterygii</taxon>
        <taxon>Neopterygii</taxon>
        <taxon>Teleostei</taxon>
        <taxon>Neoteleostei</taxon>
        <taxon>Acanthomorphata</taxon>
        <taxon>Eupercaria</taxon>
        <taxon>Perciformes</taxon>
        <taxon>Cottioidei</taxon>
        <taxon>Zoarcales</taxon>
        <taxon>Zoarcidae</taxon>
        <taxon>Zoarcinae</taxon>
        <taxon>Zoarces</taxon>
    </lineage>
</organism>
<evidence type="ECO:0000313" key="3">
    <source>
        <dbReference type="Proteomes" id="UP001488805"/>
    </source>
</evidence>
<proteinExistence type="predicted"/>
<feature type="compositionally biased region" description="Basic and acidic residues" evidence="1">
    <location>
        <begin position="1"/>
        <end position="21"/>
    </location>
</feature>
<comment type="caution">
    <text evidence="2">The sequence shown here is derived from an EMBL/GenBank/DDBJ whole genome shotgun (WGS) entry which is preliminary data.</text>
</comment>
<protein>
    <submittedName>
        <fullName evidence="2">Uncharacterized protein</fullName>
    </submittedName>
</protein>
<sequence>MERRRKSDGREQETDRVERPRKCLQGASQEEVPVAVTTAEALVAMGTSRAGKNSPVNKAKPTLSFLFFLMRRNYP</sequence>
<gene>
    <name evidence="2" type="ORF">VZT92_026793</name>
</gene>
<reference evidence="2 3" key="1">
    <citation type="journal article" date="2024" name="Genome Biol. Evol.">
        <title>Chromosome-level genome assembly of the viviparous eelpout Zoarces viviparus.</title>
        <authorList>
            <person name="Fuhrmann N."/>
            <person name="Brasseur M.V."/>
            <person name="Bakowski C.E."/>
            <person name="Podsiadlowski L."/>
            <person name="Prost S."/>
            <person name="Krehenwinkel H."/>
            <person name="Mayer C."/>
        </authorList>
    </citation>
    <scope>NUCLEOTIDE SEQUENCE [LARGE SCALE GENOMIC DNA]</scope>
    <source>
        <strain evidence="2">NO-MEL_2022_Ind0_liver</strain>
    </source>
</reference>
<name>A0AAW1DRB1_ZOAVI</name>
<dbReference type="EMBL" id="JBCEZU010000597">
    <property type="protein sequence ID" value="KAK9513244.1"/>
    <property type="molecule type" value="Genomic_DNA"/>
</dbReference>
<accession>A0AAW1DRB1</accession>
<dbReference type="Proteomes" id="UP001488805">
    <property type="component" value="Unassembled WGS sequence"/>
</dbReference>
<keyword evidence="3" id="KW-1185">Reference proteome</keyword>
<evidence type="ECO:0000256" key="1">
    <source>
        <dbReference type="SAM" id="MobiDB-lite"/>
    </source>
</evidence>
<dbReference type="AlphaFoldDB" id="A0AAW1DRB1"/>